<accession>A0A4Q9FLR0</accession>
<dbReference type="GO" id="GO:0003677">
    <property type="term" value="F:DNA binding"/>
    <property type="evidence" value="ECO:0007669"/>
    <property type="project" value="InterPro"/>
</dbReference>
<protein>
    <submittedName>
        <fullName evidence="4">Response regulator transcription factor</fullName>
    </submittedName>
</protein>
<gene>
    <name evidence="4" type="ORF">EYD45_02205</name>
</gene>
<dbReference type="PANTHER" id="PTHR37299:SF1">
    <property type="entry name" value="STAGE 0 SPORULATION PROTEIN A HOMOLOG"/>
    <property type="match status" value="1"/>
</dbReference>
<dbReference type="AlphaFoldDB" id="A0A4Q9FLR0"/>
<dbReference type="RefSeq" id="WP_130962704.1">
    <property type="nucleotide sequence ID" value="NZ_SIRT01000001.1"/>
</dbReference>
<evidence type="ECO:0000259" key="3">
    <source>
        <dbReference type="PROSITE" id="PS50930"/>
    </source>
</evidence>
<comment type="caution">
    <text evidence="4">The sequence shown here is derived from an EMBL/GenBank/DDBJ whole genome shotgun (WGS) entry which is preliminary data.</text>
</comment>
<dbReference type="Pfam" id="PF00072">
    <property type="entry name" value="Response_reg"/>
    <property type="match status" value="1"/>
</dbReference>
<dbReference type="Gene3D" id="3.40.50.2300">
    <property type="match status" value="1"/>
</dbReference>
<name>A0A4Q9FLR0_9FLAO</name>
<keyword evidence="5" id="KW-1185">Reference proteome</keyword>
<dbReference type="SMART" id="SM00448">
    <property type="entry name" value="REC"/>
    <property type="match status" value="1"/>
</dbReference>
<proteinExistence type="predicted"/>
<dbReference type="SMART" id="SM00850">
    <property type="entry name" value="LytTR"/>
    <property type="match status" value="1"/>
</dbReference>
<keyword evidence="1" id="KW-0597">Phosphoprotein</keyword>
<evidence type="ECO:0000313" key="4">
    <source>
        <dbReference type="EMBL" id="TBN06717.1"/>
    </source>
</evidence>
<dbReference type="InterPro" id="IPR001789">
    <property type="entry name" value="Sig_transdc_resp-reg_receiver"/>
</dbReference>
<dbReference type="Gene3D" id="2.40.50.1020">
    <property type="entry name" value="LytTr DNA-binding domain"/>
    <property type="match status" value="1"/>
</dbReference>
<dbReference type="Proteomes" id="UP000291142">
    <property type="component" value="Unassembled WGS sequence"/>
</dbReference>
<dbReference type="PROSITE" id="PS50110">
    <property type="entry name" value="RESPONSE_REGULATORY"/>
    <property type="match status" value="1"/>
</dbReference>
<dbReference type="InterPro" id="IPR011006">
    <property type="entry name" value="CheY-like_superfamily"/>
</dbReference>
<dbReference type="PANTHER" id="PTHR37299">
    <property type="entry name" value="TRANSCRIPTIONAL REGULATOR-RELATED"/>
    <property type="match status" value="1"/>
</dbReference>
<feature type="domain" description="Response regulatory" evidence="2">
    <location>
        <begin position="3"/>
        <end position="116"/>
    </location>
</feature>
<dbReference type="EMBL" id="SIRT01000001">
    <property type="protein sequence ID" value="TBN06717.1"/>
    <property type="molecule type" value="Genomic_DNA"/>
</dbReference>
<dbReference type="OrthoDB" id="2168082at2"/>
<reference evidence="4 5" key="1">
    <citation type="submission" date="2019-02" db="EMBL/GenBank/DDBJ databases">
        <title>Hyunsoonleella sp., isolated from marine sediment.</title>
        <authorList>
            <person name="Liu B.-T."/>
        </authorList>
    </citation>
    <scope>NUCLEOTIDE SEQUENCE [LARGE SCALE GENOMIC DNA]</scope>
    <source>
        <strain evidence="4 5">T58</strain>
    </source>
</reference>
<evidence type="ECO:0000313" key="5">
    <source>
        <dbReference type="Proteomes" id="UP000291142"/>
    </source>
</evidence>
<evidence type="ECO:0000259" key="2">
    <source>
        <dbReference type="PROSITE" id="PS50110"/>
    </source>
</evidence>
<feature type="modified residue" description="4-aspartylphosphate" evidence="1">
    <location>
        <position position="55"/>
    </location>
</feature>
<dbReference type="InterPro" id="IPR007492">
    <property type="entry name" value="LytTR_DNA-bd_dom"/>
</dbReference>
<dbReference type="Pfam" id="PF04397">
    <property type="entry name" value="LytTR"/>
    <property type="match status" value="1"/>
</dbReference>
<dbReference type="SUPFAM" id="SSF52172">
    <property type="entry name" value="CheY-like"/>
    <property type="match status" value="1"/>
</dbReference>
<dbReference type="PROSITE" id="PS50930">
    <property type="entry name" value="HTH_LYTTR"/>
    <property type="match status" value="1"/>
</dbReference>
<feature type="domain" description="HTH LytTR-type" evidence="3">
    <location>
        <begin position="133"/>
        <end position="235"/>
    </location>
</feature>
<dbReference type="GO" id="GO:0000156">
    <property type="term" value="F:phosphorelay response regulator activity"/>
    <property type="evidence" value="ECO:0007669"/>
    <property type="project" value="InterPro"/>
</dbReference>
<dbReference type="InterPro" id="IPR046947">
    <property type="entry name" value="LytR-like"/>
</dbReference>
<organism evidence="4 5">
    <name type="scientific">Hyunsoonleella flava</name>
    <dbReference type="NCBI Taxonomy" id="2527939"/>
    <lineage>
        <taxon>Bacteria</taxon>
        <taxon>Pseudomonadati</taxon>
        <taxon>Bacteroidota</taxon>
        <taxon>Flavobacteriia</taxon>
        <taxon>Flavobacteriales</taxon>
        <taxon>Flavobacteriaceae</taxon>
    </lineage>
</organism>
<sequence length="237" mass="26780">MKKIAIIDDNKAVRSSIKNIIEHNFKNSFEFVEANSVLSGHKLITETNPDIVLLDIEMGDGTGLDLVHLFSEIHFKLVFITAHKDYAIKAIKHRPEDYLLKPVNPFDLIKVINTLQNELNTSTSPISNNINKIVIKNQDTSILLDVNSIIRCEADGAYTKIITSETEYMASKNLKHFTDLLEDKNFLRVHNAHLVNANCIKMLNRHTQTGITMENGDKVPVSSRKIKVISKFLEALS</sequence>
<evidence type="ECO:0000256" key="1">
    <source>
        <dbReference type="PROSITE-ProRule" id="PRU00169"/>
    </source>
</evidence>